<reference evidence="15" key="1">
    <citation type="submission" date="2020-08" db="EMBL/GenBank/DDBJ databases">
        <title>Plant Genome Project.</title>
        <authorList>
            <person name="Zhang R.-G."/>
        </authorList>
    </citation>
    <scope>NUCLEOTIDE SEQUENCE</scope>
    <source>
        <strain evidence="15">WSP0</strain>
        <tissue evidence="15">Leaf</tissue>
    </source>
</reference>
<dbReference type="InterPro" id="IPR036852">
    <property type="entry name" value="Peptidase_S8/S53_dom_sf"/>
</dbReference>
<feature type="active site" description="Charge relay system" evidence="9 10">
    <location>
        <position position="597"/>
    </location>
</feature>
<evidence type="ECO:0000256" key="2">
    <source>
        <dbReference type="ARBA" id="ARBA00011073"/>
    </source>
</evidence>
<dbReference type="SUPFAM" id="SSF52743">
    <property type="entry name" value="Subtilisin-like"/>
    <property type="match status" value="1"/>
</dbReference>
<keyword evidence="4 10" id="KW-0645">Protease</keyword>
<dbReference type="Proteomes" id="UP000823749">
    <property type="component" value="Chromosome 3"/>
</dbReference>
<evidence type="ECO:0000256" key="4">
    <source>
        <dbReference type="ARBA" id="ARBA00022670"/>
    </source>
</evidence>
<keyword evidence="11" id="KW-0812">Transmembrane</keyword>
<dbReference type="GO" id="GO:0006508">
    <property type="term" value="P:proteolysis"/>
    <property type="evidence" value="ECO:0007669"/>
    <property type="project" value="UniProtKB-KW"/>
</dbReference>
<evidence type="ECO:0000256" key="1">
    <source>
        <dbReference type="ARBA" id="ARBA00004613"/>
    </source>
</evidence>
<evidence type="ECO:0000256" key="7">
    <source>
        <dbReference type="ARBA" id="ARBA00022825"/>
    </source>
</evidence>
<dbReference type="InterPro" id="IPR041469">
    <property type="entry name" value="Subtilisin-like_FN3"/>
</dbReference>
<dbReference type="FunFam" id="3.30.70.80:FF:000003">
    <property type="entry name" value="Subtilisin-like protease SBT1.9"/>
    <property type="match status" value="1"/>
</dbReference>
<feature type="domain" description="Peptidase S8/S53" evidence="12">
    <location>
        <begin position="181"/>
        <end position="633"/>
    </location>
</feature>
<keyword evidence="6 10" id="KW-0378">Hydrolase</keyword>
<evidence type="ECO:0008006" key="17">
    <source>
        <dbReference type="Google" id="ProtNLM"/>
    </source>
</evidence>
<feature type="transmembrane region" description="Helical" evidence="11">
    <location>
        <begin position="47"/>
        <end position="66"/>
    </location>
</feature>
<feature type="domain" description="Inhibitor I9" evidence="13">
    <location>
        <begin position="72"/>
        <end position="157"/>
    </location>
</feature>
<evidence type="ECO:0000256" key="10">
    <source>
        <dbReference type="PROSITE-ProRule" id="PRU01240"/>
    </source>
</evidence>
<dbReference type="PANTHER" id="PTHR10795">
    <property type="entry name" value="PROPROTEIN CONVERTASE SUBTILISIN/KEXIN"/>
    <property type="match status" value="1"/>
</dbReference>
<sequence length="819" mass="88043">MMLVPGGRDRGYCRAASHNLILHVLINTNHSCVAAANYFCNQTMRQLSGFSFPFLFALTIIGYVSAENERSTYIIHMDKSHMPKVFTGPHHWYSSTVDSIKTASPATSDGHQSPARVLYTYDNAVHGFSAVLSKDEMETVKKSPGFLSAYGDKQVTVDTSHTFEFLSLNPVTGLWPASNYGKDVIIGVIDSGVWPESKSYHDEGMTAVPSKWKGTCEAGQEFNSSLCNLKLIGARYFNKGVIAANPNVTISMNSARDTRGHGTHTSSIAAGNYVAEASYFGYATGTARGVAPKARLAIYKATWDEGQYASDVIAGIDAAVLDGVDVLSISLGLRFSTPLYEDPVAVASFGAMEKGVFVSASAGNIGYATGRVRNSRISNGTPWVTTVGAGSVDRWFSGTLTLGNGLTITGWSMLPARAIVKNVELYYNESMSPCESTELFDSLNTGPRIVICENKQQTEVSSDMGSIANSAARSVAAAIFESHWPLTDDYYFESRDFPFPGVIISSKDMKSVIEYAKLGFTSRASISFQETRVGTTRAPAVASYTSRGPSRSYPGILKPDIMAPGTLVLASWSPVQFATTLRGILLASDFNILSGSSRAAAHVAGVAAMLKGVHPGWSPAAIRSAMMTTANPLDSTRNPIPDNAYNGAVASPIAMGAGQIDPNRALDPGLVYDAAPHDYANILCSINYTASQIMTITRSKGYNCSNPSSDLNYPSFIALYNIGEVGRFVQKFERTLTNVGRGGGTYKANVTAPEGTTVTVSPKTLVFGKINDKKTYSLTLNYRGLDNRLSISGSIVWVEEKGKHTVRSPIVVALKYELH</sequence>
<dbReference type="PROSITE" id="PS51892">
    <property type="entry name" value="SUBTILASE"/>
    <property type="match status" value="1"/>
</dbReference>
<comment type="caution">
    <text evidence="15">The sequence shown here is derived from an EMBL/GenBank/DDBJ whole genome shotgun (WGS) entry which is preliminary data.</text>
</comment>
<evidence type="ECO:0000259" key="12">
    <source>
        <dbReference type="Pfam" id="PF00082"/>
    </source>
</evidence>
<dbReference type="CDD" id="cd02120">
    <property type="entry name" value="PA_subtilisin_like"/>
    <property type="match status" value="1"/>
</dbReference>
<dbReference type="GO" id="GO:0004252">
    <property type="term" value="F:serine-type endopeptidase activity"/>
    <property type="evidence" value="ECO:0007669"/>
    <property type="project" value="UniProtKB-UniRule"/>
</dbReference>
<organism evidence="15 16">
    <name type="scientific">Rhododendron griersonianum</name>
    <dbReference type="NCBI Taxonomy" id="479676"/>
    <lineage>
        <taxon>Eukaryota</taxon>
        <taxon>Viridiplantae</taxon>
        <taxon>Streptophyta</taxon>
        <taxon>Embryophyta</taxon>
        <taxon>Tracheophyta</taxon>
        <taxon>Spermatophyta</taxon>
        <taxon>Magnoliopsida</taxon>
        <taxon>eudicotyledons</taxon>
        <taxon>Gunneridae</taxon>
        <taxon>Pentapetalae</taxon>
        <taxon>asterids</taxon>
        <taxon>Ericales</taxon>
        <taxon>Ericaceae</taxon>
        <taxon>Ericoideae</taxon>
        <taxon>Rhodoreae</taxon>
        <taxon>Rhododendron</taxon>
    </lineage>
</organism>
<dbReference type="Pfam" id="PF00082">
    <property type="entry name" value="Peptidase_S8"/>
    <property type="match status" value="1"/>
</dbReference>
<dbReference type="Pfam" id="PF17766">
    <property type="entry name" value="fn3_6"/>
    <property type="match status" value="1"/>
</dbReference>
<dbReference type="InterPro" id="IPR034197">
    <property type="entry name" value="Peptidases_S8_3"/>
</dbReference>
<evidence type="ECO:0000313" key="15">
    <source>
        <dbReference type="EMBL" id="KAG5556273.1"/>
    </source>
</evidence>
<comment type="similarity">
    <text evidence="2 10">Belongs to the peptidase S8 family.</text>
</comment>
<dbReference type="Gene3D" id="2.60.40.2310">
    <property type="match status" value="1"/>
</dbReference>
<feature type="domain" description="Subtilisin-like protease fibronectin type-III" evidence="14">
    <location>
        <begin position="710"/>
        <end position="812"/>
    </location>
</feature>
<dbReference type="InterPro" id="IPR000209">
    <property type="entry name" value="Peptidase_S8/S53_dom"/>
</dbReference>
<dbReference type="GO" id="GO:0005576">
    <property type="term" value="C:extracellular region"/>
    <property type="evidence" value="ECO:0007669"/>
    <property type="project" value="UniProtKB-SubCell"/>
</dbReference>
<name>A0AAV6KUF9_9ERIC</name>
<evidence type="ECO:0000259" key="14">
    <source>
        <dbReference type="Pfam" id="PF17766"/>
    </source>
</evidence>
<evidence type="ECO:0000259" key="13">
    <source>
        <dbReference type="Pfam" id="PF05922"/>
    </source>
</evidence>
<dbReference type="Gene3D" id="3.30.70.80">
    <property type="entry name" value="Peptidase S8 propeptide/proteinase inhibitor I9"/>
    <property type="match status" value="1"/>
</dbReference>
<keyword evidence="5" id="KW-0732">Signal</keyword>
<proteinExistence type="inferred from homology"/>
<evidence type="ECO:0000256" key="5">
    <source>
        <dbReference type="ARBA" id="ARBA00022729"/>
    </source>
</evidence>
<keyword evidence="7 10" id="KW-0720">Serine protease</keyword>
<dbReference type="InterPro" id="IPR015500">
    <property type="entry name" value="Peptidase_S8_subtilisin-rel"/>
</dbReference>
<dbReference type="EMBL" id="JACTNZ010000003">
    <property type="protein sequence ID" value="KAG5556273.1"/>
    <property type="molecule type" value="Genomic_DNA"/>
</dbReference>
<protein>
    <recommendedName>
        <fullName evidence="17">Subtilisin-like protease</fullName>
    </recommendedName>
</protein>
<keyword evidence="11" id="KW-1133">Transmembrane helix</keyword>
<dbReference type="AlphaFoldDB" id="A0AAV6KUF9"/>
<dbReference type="FunFam" id="3.40.50.200:FF:000006">
    <property type="entry name" value="Subtilisin-like protease SBT1.5"/>
    <property type="match status" value="1"/>
</dbReference>
<keyword evidence="3" id="KW-0964">Secreted</keyword>
<evidence type="ECO:0000256" key="11">
    <source>
        <dbReference type="SAM" id="Phobius"/>
    </source>
</evidence>
<gene>
    <name evidence="15" type="ORF">RHGRI_006770</name>
</gene>
<dbReference type="InterPro" id="IPR045051">
    <property type="entry name" value="SBT"/>
</dbReference>
<dbReference type="Pfam" id="PF05922">
    <property type="entry name" value="Inhibitor_I9"/>
    <property type="match status" value="1"/>
</dbReference>
<feature type="active site" description="Charge relay system" evidence="9 10">
    <location>
        <position position="261"/>
    </location>
</feature>
<evidence type="ECO:0000313" key="16">
    <source>
        <dbReference type="Proteomes" id="UP000823749"/>
    </source>
</evidence>
<evidence type="ECO:0000256" key="8">
    <source>
        <dbReference type="ARBA" id="ARBA00023180"/>
    </source>
</evidence>
<dbReference type="CDD" id="cd04852">
    <property type="entry name" value="Peptidases_S8_3"/>
    <property type="match status" value="1"/>
</dbReference>
<dbReference type="PRINTS" id="PR00723">
    <property type="entry name" value="SUBTILISIN"/>
</dbReference>
<dbReference type="EMBL" id="JACTNZ010000003">
    <property type="protein sequence ID" value="KAG5556272.1"/>
    <property type="molecule type" value="Genomic_DNA"/>
</dbReference>
<keyword evidence="11" id="KW-0472">Membrane</keyword>
<keyword evidence="16" id="KW-1185">Reference proteome</keyword>
<dbReference type="Gene3D" id="3.40.50.200">
    <property type="entry name" value="Peptidase S8/S53 domain"/>
    <property type="match status" value="1"/>
</dbReference>
<dbReference type="Gene3D" id="3.50.30.30">
    <property type="match status" value="1"/>
</dbReference>
<dbReference type="InterPro" id="IPR010259">
    <property type="entry name" value="S8pro/Inhibitor_I9"/>
</dbReference>
<dbReference type="InterPro" id="IPR037045">
    <property type="entry name" value="S8pro/Inhibitor_I9_sf"/>
</dbReference>
<keyword evidence="8" id="KW-0325">Glycoprotein</keyword>
<evidence type="ECO:0000256" key="9">
    <source>
        <dbReference type="PIRSR" id="PIRSR615500-1"/>
    </source>
</evidence>
<feature type="active site" description="Charge relay system" evidence="9 10">
    <location>
        <position position="190"/>
    </location>
</feature>
<evidence type="ECO:0000256" key="6">
    <source>
        <dbReference type="ARBA" id="ARBA00022801"/>
    </source>
</evidence>
<comment type="subcellular location">
    <subcellularLocation>
        <location evidence="1">Secreted</location>
    </subcellularLocation>
</comment>
<accession>A0AAV6KUF9</accession>
<evidence type="ECO:0000256" key="3">
    <source>
        <dbReference type="ARBA" id="ARBA00022525"/>
    </source>
</evidence>